<dbReference type="InterPro" id="IPR012893">
    <property type="entry name" value="HipA-like_C"/>
</dbReference>
<dbReference type="GO" id="GO:0005829">
    <property type="term" value="C:cytosol"/>
    <property type="evidence" value="ECO:0007669"/>
    <property type="project" value="TreeGrafter"/>
</dbReference>
<dbReference type="PANTHER" id="PTHR37419:SF8">
    <property type="entry name" value="TOXIN YJJJ"/>
    <property type="match status" value="1"/>
</dbReference>
<evidence type="ECO:0000313" key="5">
    <source>
        <dbReference type="EMBL" id="OQX14367.1"/>
    </source>
</evidence>
<keyword evidence="3" id="KW-0418">Kinase</keyword>
<name>A0A1Y1QUX5_9GAMM</name>
<protein>
    <submittedName>
        <fullName evidence="5">Toxin HipA</fullName>
    </submittedName>
</protein>
<evidence type="ECO:0000256" key="2">
    <source>
        <dbReference type="ARBA" id="ARBA00022679"/>
    </source>
</evidence>
<dbReference type="GO" id="GO:0004674">
    <property type="term" value="F:protein serine/threonine kinase activity"/>
    <property type="evidence" value="ECO:0007669"/>
    <property type="project" value="TreeGrafter"/>
</dbReference>
<evidence type="ECO:0000256" key="3">
    <source>
        <dbReference type="ARBA" id="ARBA00022777"/>
    </source>
</evidence>
<dbReference type="Pfam" id="PF07804">
    <property type="entry name" value="HipA_C"/>
    <property type="match status" value="1"/>
</dbReference>
<dbReference type="AlphaFoldDB" id="A0A1Y1QUX5"/>
<dbReference type="eggNOG" id="COG3550">
    <property type="taxonomic scope" value="Bacteria"/>
</dbReference>
<dbReference type="PANTHER" id="PTHR37419">
    <property type="entry name" value="SERINE/THREONINE-PROTEIN KINASE TOXIN HIPA"/>
    <property type="match status" value="1"/>
</dbReference>
<dbReference type="Proteomes" id="UP000192491">
    <property type="component" value="Unassembled WGS sequence"/>
</dbReference>
<organism evidence="5 6">
    <name type="scientific">Thiothrix lacustris</name>
    <dbReference type="NCBI Taxonomy" id="525917"/>
    <lineage>
        <taxon>Bacteria</taxon>
        <taxon>Pseudomonadati</taxon>
        <taxon>Pseudomonadota</taxon>
        <taxon>Gammaproteobacteria</taxon>
        <taxon>Thiotrichales</taxon>
        <taxon>Thiotrichaceae</taxon>
        <taxon>Thiothrix</taxon>
    </lineage>
</organism>
<sequence length="416" mass="47971">MATTILVYADWILPDGDGLPTPQRVGTLTSTLVRNKELFNFQYATEWLDSPYALPIDPELHLFAGRQFSEGQNFRVFLDSCPDRWGRLLMKRREAAMARIEGRRAKVLLETDYLMGVHDQYRMGGLRFKRDATGSFLDNNDKQAAPPISSLRELEYAAKQIEEDHHSDDPDYLKWLFMLISPGSSLGGARPKACVIDTDNALWIAKFPSRYDDYDMGGWEFVAYQLALEAGVPMSESRLQRFNSPYHTFLTKRFDRKGNHRLHFTSAMTQLGYYDGDYEASYLELAEFITFHGAQTQQDLEQLWRRIVFNIAVSNTDDHLRNHGFILDRQGWRLSPAYDINPVTPAYGLHLNITESDNQLDFALAMEVADYFRIRPARANSIQQEVRHSVSHWADKAKMLGISRAEQERMAQAFRF</sequence>
<reference evidence="5 6" key="1">
    <citation type="submission" date="2017-01" db="EMBL/GenBank/DDBJ databases">
        <title>Novel large sulfur bacteria in the metagenomes of groundwater-fed chemosynthetic microbial mats in the Lake Huron basin.</title>
        <authorList>
            <person name="Sharrar A.M."/>
            <person name="Flood B.E."/>
            <person name="Bailey J.V."/>
            <person name="Jones D.S."/>
            <person name="Biddanda B."/>
            <person name="Ruberg S.A."/>
            <person name="Marcus D.N."/>
            <person name="Dick G.J."/>
        </authorList>
    </citation>
    <scope>NUCLEOTIDE SEQUENCE [LARGE SCALE GENOMIC DNA]</scope>
    <source>
        <strain evidence="5">A8</strain>
    </source>
</reference>
<evidence type="ECO:0000313" key="6">
    <source>
        <dbReference type="Proteomes" id="UP000192491"/>
    </source>
</evidence>
<feature type="domain" description="HipA-like C-terminal" evidence="4">
    <location>
        <begin position="184"/>
        <end position="393"/>
    </location>
</feature>
<dbReference type="Gene3D" id="1.10.1070.20">
    <property type="match status" value="1"/>
</dbReference>
<accession>A0A1Y1QUX5</accession>
<keyword evidence="2" id="KW-0808">Transferase</keyword>
<evidence type="ECO:0000256" key="1">
    <source>
        <dbReference type="ARBA" id="ARBA00010164"/>
    </source>
</evidence>
<proteinExistence type="inferred from homology"/>
<comment type="similarity">
    <text evidence="1">Belongs to the HipA Ser/Thr kinase family.</text>
</comment>
<dbReference type="EMBL" id="MTEJ01000030">
    <property type="protein sequence ID" value="OQX14367.1"/>
    <property type="molecule type" value="Genomic_DNA"/>
</dbReference>
<evidence type="ECO:0000259" key="4">
    <source>
        <dbReference type="Pfam" id="PF07804"/>
    </source>
</evidence>
<dbReference type="STRING" id="1123401.GCA_000621325_03178"/>
<gene>
    <name evidence="5" type="ORF">BWK73_09635</name>
</gene>
<dbReference type="InterPro" id="IPR052028">
    <property type="entry name" value="HipA_Ser/Thr_kinase"/>
</dbReference>
<comment type="caution">
    <text evidence="5">The sequence shown here is derived from an EMBL/GenBank/DDBJ whole genome shotgun (WGS) entry which is preliminary data.</text>
</comment>